<gene>
    <name evidence="2" type="ORF">AVEN_187582_1</name>
</gene>
<proteinExistence type="predicted"/>
<sequence length="112" mass="13063">MYRENRRCPRCEKRDWRSKGRSSKEHRGSKVQGKIDDIEKRLNVLEVRPNNFTAYSRPIVKPLTFYRQTSWTVFKTQFDVASSTNGWKDLVKVRQLVASLQGPAADSTRNTS</sequence>
<reference evidence="2 3" key="1">
    <citation type="journal article" date="2019" name="Sci. Rep.">
        <title>Orb-weaving spider Araneus ventricosus genome elucidates the spidroin gene catalogue.</title>
        <authorList>
            <person name="Kono N."/>
            <person name="Nakamura H."/>
            <person name="Ohtoshi R."/>
            <person name="Moran D.A.P."/>
            <person name="Shinohara A."/>
            <person name="Yoshida Y."/>
            <person name="Fujiwara M."/>
            <person name="Mori M."/>
            <person name="Tomita M."/>
            <person name="Arakawa K."/>
        </authorList>
    </citation>
    <scope>NUCLEOTIDE SEQUENCE [LARGE SCALE GENOMIC DNA]</scope>
</reference>
<dbReference type="AlphaFoldDB" id="A0A4Y2FR74"/>
<name>A0A4Y2FR74_ARAVE</name>
<keyword evidence="3" id="KW-1185">Reference proteome</keyword>
<accession>A0A4Y2FR74</accession>
<protein>
    <submittedName>
        <fullName evidence="2">Uncharacterized protein</fullName>
    </submittedName>
</protein>
<feature type="region of interest" description="Disordered" evidence="1">
    <location>
        <begin position="1"/>
        <end position="33"/>
    </location>
</feature>
<organism evidence="2 3">
    <name type="scientific">Araneus ventricosus</name>
    <name type="common">Orbweaver spider</name>
    <name type="synonym">Epeira ventricosa</name>
    <dbReference type="NCBI Taxonomy" id="182803"/>
    <lineage>
        <taxon>Eukaryota</taxon>
        <taxon>Metazoa</taxon>
        <taxon>Ecdysozoa</taxon>
        <taxon>Arthropoda</taxon>
        <taxon>Chelicerata</taxon>
        <taxon>Arachnida</taxon>
        <taxon>Araneae</taxon>
        <taxon>Araneomorphae</taxon>
        <taxon>Entelegynae</taxon>
        <taxon>Araneoidea</taxon>
        <taxon>Araneidae</taxon>
        <taxon>Araneus</taxon>
    </lineage>
</organism>
<evidence type="ECO:0000256" key="1">
    <source>
        <dbReference type="SAM" id="MobiDB-lite"/>
    </source>
</evidence>
<dbReference type="Proteomes" id="UP000499080">
    <property type="component" value="Unassembled WGS sequence"/>
</dbReference>
<dbReference type="EMBL" id="BGPR01001051">
    <property type="protein sequence ID" value="GBM43980.1"/>
    <property type="molecule type" value="Genomic_DNA"/>
</dbReference>
<evidence type="ECO:0000313" key="3">
    <source>
        <dbReference type="Proteomes" id="UP000499080"/>
    </source>
</evidence>
<comment type="caution">
    <text evidence="2">The sequence shown here is derived from an EMBL/GenBank/DDBJ whole genome shotgun (WGS) entry which is preliminary data.</text>
</comment>
<evidence type="ECO:0000313" key="2">
    <source>
        <dbReference type="EMBL" id="GBM43980.1"/>
    </source>
</evidence>